<feature type="transmembrane region" description="Helical" evidence="6">
    <location>
        <begin position="374"/>
        <end position="397"/>
    </location>
</feature>
<dbReference type="AlphaFoldDB" id="A0A2T0FI35"/>
<dbReference type="EMBL" id="NDIQ01000021">
    <property type="protein sequence ID" value="PRT54662.1"/>
    <property type="molecule type" value="Genomic_DNA"/>
</dbReference>
<dbReference type="Proteomes" id="UP000238350">
    <property type="component" value="Unassembled WGS sequence"/>
</dbReference>
<dbReference type="PIRSF" id="PIRSF006060">
    <property type="entry name" value="AA_transporter"/>
    <property type="match status" value="1"/>
</dbReference>
<feature type="transmembrane region" description="Helical" evidence="6">
    <location>
        <begin position="207"/>
        <end position="229"/>
    </location>
</feature>
<feature type="transmembrane region" description="Helical" evidence="6">
    <location>
        <begin position="30"/>
        <end position="49"/>
    </location>
</feature>
<evidence type="ECO:0000256" key="5">
    <source>
        <dbReference type="ARBA" id="ARBA00023136"/>
    </source>
</evidence>
<feature type="transmembrane region" description="Helical" evidence="6">
    <location>
        <begin position="418"/>
        <end position="435"/>
    </location>
</feature>
<feature type="transmembrane region" description="Helical" evidence="6">
    <location>
        <begin position="132"/>
        <end position="151"/>
    </location>
</feature>
<dbReference type="STRING" id="45607.A0A2T0FI35"/>
<keyword evidence="4 6" id="KW-1133">Transmembrane helix</keyword>
<dbReference type="Pfam" id="PF13520">
    <property type="entry name" value="AA_permease_2"/>
    <property type="match status" value="1"/>
</dbReference>
<comment type="subcellular location">
    <subcellularLocation>
        <location evidence="1">Membrane</location>
        <topology evidence="1">Multi-pass membrane protein</topology>
    </subcellularLocation>
</comment>
<protein>
    <submittedName>
        <fullName evidence="7">GABA-specific permease</fullName>
    </submittedName>
</protein>
<accession>A0A2T0FI35</accession>
<proteinExistence type="predicted"/>
<feature type="transmembrane region" description="Helical" evidence="6">
    <location>
        <begin position="296"/>
        <end position="319"/>
    </location>
</feature>
<dbReference type="GO" id="GO:0016020">
    <property type="term" value="C:membrane"/>
    <property type="evidence" value="ECO:0007669"/>
    <property type="project" value="UniProtKB-SubCell"/>
</dbReference>
<feature type="transmembrane region" description="Helical" evidence="6">
    <location>
        <begin position="447"/>
        <end position="467"/>
    </location>
</feature>
<dbReference type="OrthoDB" id="4476201at2759"/>
<evidence type="ECO:0000256" key="3">
    <source>
        <dbReference type="ARBA" id="ARBA00022692"/>
    </source>
</evidence>
<evidence type="ECO:0000256" key="4">
    <source>
        <dbReference type="ARBA" id="ARBA00022989"/>
    </source>
</evidence>
<sequence>MTELVNKDDELLMNLGYNPELRRNFSPIQVFGIAFSIMSLVPSIASVLADTLQAGGVGMTWVWFCYADLWRAVLVDLQVCTEKIRKPACFFTGYANTLGLVGGFCSINYGFAQMVMSVPAIATDAKFVPTKYMWYGIYVGAVVLQALTAMTSNRFLSQLQTSCIVLNMILVVLICIALPVGDSKQDRGLNSGSFVFGDTTNLYDWQYGWSFLLSWMSAIWTIGAFDSWIHMSEEASNAATAVPLGICMSIGKCAVLGFVVQAVLAACVKPDLISTVETPVGQPMAQLIMDSLNKEWAIAMMVLMLIVQFLMGLSILVCASRQTWAFSRDGALPFSNWVRKINLKDGVPHNAIIFDGIISLALGCLTLINNTAALSLFSLYVSSNGLAWLMPILMRVITFRKGDFVPGPFYLGHTLSRINGILAATYLVFLVFVLTQMPTSRHVTASTMNYTCVINPAVWIGCLIYYFTRLKVVRGT</sequence>
<dbReference type="RefSeq" id="XP_024664607.1">
    <property type="nucleotide sequence ID" value="XM_024808839.1"/>
</dbReference>
<dbReference type="GO" id="GO:0022857">
    <property type="term" value="F:transmembrane transporter activity"/>
    <property type="evidence" value="ECO:0007669"/>
    <property type="project" value="InterPro"/>
</dbReference>
<dbReference type="PANTHER" id="PTHR45649:SF6">
    <property type="entry name" value="GABA-SPECIFIC PERMEASE"/>
    <property type="match status" value="1"/>
</dbReference>
<reference evidence="7 8" key="1">
    <citation type="submission" date="2017-04" db="EMBL/GenBank/DDBJ databases">
        <title>Genome sequencing of [Candida] sorbophila.</title>
        <authorList>
            <person name="Ahn J.O."/>
        </authorList>
    </citation>
    <scope>NUCLEOTIDE SEQUENCE [LARGE SCALE GENOMIC DNA]</scope>
    <source>
        <strain evidence="7 8">DS02</strain>
    </source>
</reference>
<evidence type="ECO:0000256" key="2">
    <source>
        <dbReference type="ARBA" id="ARBA00022448"/>
    </source>
</evidence>
<name>A0A2T0FI35_9ASCO</name>
<feature type="transmembrane region" description="Helical" evidence="6">
    <location>
        <begin position="163"/>
        <end position="181"/>
    </location>
</feature>
<dbReference type="PANTHER" id="PTHR45649">
    <property type="entry name" value="AMINO-ACID PERMEASE BAT1"/>
    <property type="match status" value="1"/>
</dbReference>
<organism evidence="7 8">
    <name type="scientific">Wickerhamiella sorbophila</name>
    <dbReference type="NCBI Taxonomy" id="45607"/>
    <lineage>
        <taxon>Eukaryota</taxon>
        <taxon>Fungi</taxon>
        <taxon>Dikarya</taxon>
        <taxon>Ascomycota</taxon>
        <taxon>Saccharomycotina</taxon>
        <taxon>Dipodascomycetes</taxon>
        <taxon>Dipodascales</taxon>
        <taxon>Trichomonascaceae</taxon>
        <taxon>Wickerhamiella</taxon>
    </lineage>
</organism>
<gene>
    <name evidence="7" type="ORF">B9G98_02282</name>
</gene>
<evidence type="ECO:0000256" key="6">
    <source>
        <dbReference type="SAM" id="Phobius"/>
    </source>
</evidence>
<feature type="transmembrane region" description="Helical" evidence="6">
    <location>
        <begin position="241"/>
        <end position="264"/>
    </location>
</feature>
<dbReference type="GeneID" id="36516030"/>
<dbReference type="Gene3D" id="1.20.1740.10">
    <property type="entry name" value="Amino acid/polyamine transporter I"/>
    <property type="match status" value="1"/>
</dbReference>
<keyword evidence="8" id="KW-1185">Reference proteome</keyword>
<feature type="transmembrane region" description="Helical" evidence="6">
    <location>
        <begin position="91"/>
        <end position="112"/>
    </location>
</feature>
<comment type="caution">
    <text evidence="7">The sequence shown here is derived from an EMBL/GenBank/DDBJ whole genome shotgun (WGS) entry which is preliminary data.</text>
</comment>
<dbReference type="InterPro" id="IPR002293">
    <property type="entry name" value="AA/rel_permease1"/>
</dbReference>
<evidence type="ECO:0000313" key="7">
    <source>
        <dbReference type="EMBL" id="PRT54662.1"/>
    </source>
</evidence>
<keyword evidence="2" id="KW-0813">Transport</keyword>
<keyword evidence="5 6" id="KW-0472">Membrane</keyword>
<evidence type="ECO:0000256" key="1">
    <source>
        <dbReference type="ARBA" id="ARBA00004141"/>
    </source>
</evidence>
<keyword evidence="3 6" id="KW-0812">Transmembrane</keyword>
<evidence type="ECO:0000313" key="8">
    <source>
        <dbReference type="Proteomes" id="UP000238350"/>
    </source>
</evidence>